<dbReference type="InterPro" id="IPR023214">
    <property type="entry name" value="HAD_sf"/>
</dbReference>
<evidence type="ECO:0000313" key="2">
    <source>
        <dbReference type="Proteomes" id="UP000000557"/>
    </source>
</evidence>
<protein>
    <submittedName>
        <fullName evidence="1">Gll0254 protein</fullName>
    </submittedName>
</protein>
<dbReference type="SFLD" id="SFLDG01129">
    <property type="entry name" value="C1.5:_HAD__Beta-PGM__Phosphata"/>
    <property type="match status" value="1"/>
</dbReference>
<name>Q7NP04_GLOVI</name>
<dbReference type="GO" id="GO:0005829">
    <property type="term" value="C:cytosol"/>
    <property type="evidence" value="ECO:0000318"/>
    <property type="project" value="GO_Central"/>
</dbReference>
<dbReference type="Proteomes" id="UP000000557">
    <property type="component" value="Chromosome"/>
</dbReference>
<dbReference type="OrthoDB" id="9797743at2"/>
<dbReference type="PANTHER" id="PTHR43434">
    <property type="entry name" value="PHOSPHOGLYCOLATE PHOSPHATASE"/>
    <property type="match status" value="1"/>
</dbReference>
<dbReference type="SFLD" id="SFLDG01135">
    <property type="entry name" value="C1.5.6:_HAD__Beta-PGM__Phospha"/>
    <property type="match status" value="1"/>
</dbReference>
<dbReference type="PRINTS" id="PR00413">
    <property type="entry name" value="HADHALOGNASE"/>
</dbReference>
<dbReference type="GO" id="GO:0008967">
    <property type="term" value="F:phosphoglycolate phosphatase activity"/>
    <property type="evidence" value="ECO:0000318"/>
    <property type="project" value="GO_Central"/>
</dbReference>
<dbReference type="FunCoup" id="Q7NP04">
    <property type="interactions" value="21"/>
</dbReference>
<dbReference type="eggNOG" id="COG0546">
    <property type="taxonomic scope" value="Bacteria"/>
</dbReference>
<dbReference type="EMBL" id="BA000045">
    <property type="protein sequence ID" value="BAC88195.1"/>
    <property type="molecule type" value="Genomic_DNA"/>
</dbReference>
<gene>
    <name evidence="1" type="ordered locus">gll0254</name>
</gene>
<accession>Q7NP04</accession>
<keyword evidence="2" id="KW-1185">Reference proteome</keyword>
<dbReference type="STRING" id="251221.gene:10757726"/>
<dbReference type="Pfam" id="PF13419">
    <property type="entry name" value="HAD_2"/>
    <property type="match status" value="1"/>
</dbReference>
<dbReference type="RefSeq" id="WP_011140258.1">
    <property type="nucleotide sequence ID" value="NC_005125.1"/>
</dbReference>
<dbReference type="InParanoid" id="Q7NP04"/>
<dbReference type="HOGENOM" id="CLU_045011_19_2_3"/>
<dbReference type="FunFam" id="3.40.50.1000:FF:000022">
    <property type="entry name" value="Phosphoglycolate phosphatase"/>
    <property type="match status" value="1"/>
</dbReference>
<sequence>MSERLVVFDLDGTLIDSEGGIVLAMERTALALALPGGTVERWRKLIGMPLREQMPAILPAERLAEAPRVVECYREVYREIMLPMSRPFAGTDALVRALHRRGVMLAICSGKRGRSIREVLAQAGWLEFFETIVSPDEVIRGKPDPESLKLALALTGFGVGEALMVGDTTLDIEMARAAGVACCAVTWGTHGREELVSARPDFWVETVEELAGRLDRWLGWSA</sequence>
<dbReference type="SFLD" id="SFLDS00003">
    <property type="entry name" value="Haloacid_Dehalogenase"/>
    <property type="match status" value="1"/>
</dbReference>
<dbReference type="PhylomeDB" id="Q7NP04"/>
<dbReference type="InterPro" id="IPR050155">
    <property type="entry name" value="HAD-like_hydrolase_sf"/>
</dbReference>
<dbReference type="InterPro" id="IPR036412">
    <property type="entry name" value="HAD-like_sf"/>
</dbReference>
<dbReference type="InterPro" id="IPR023198">
    <property type="entry name" value="PGP-like_dom2"/>
</dbReference>
<reference evidence="1 2" key="2">
    <citation type="journal article" date="2003" name="DNA Res.">
        <title>Complete genome structure of Gloeobacter violaceus PCC 7421, a cyanobacterium that lacks thylakoids (supplement).</title>
        <authorList>
            <person name="Nakamura Y."/>
            <person name="Kaneko T."/>
            <person name="Sato S."/>
            <person name="Mimuro M."/>
            <person name="Miyashita H."/>
            <person name="Tsuchiya T."/>
            <person name="Sasamoto S."/>
            <person name="Watanabe A."/>
            <person name="Kawashima K."/>
            <person name="Kishida Y."/>
            <person name="Kiyokawa C."/>
            <person name="Kohara M."/>
            <person name="Matsumoto M."/>
            <person name="Matsuno A."/>
            <person name="Nakazaki N."/>
            <person name="Shimpo S."/>
            <person name="Takeuchi C."/>
            <person name="Yamada M."/>
            <person name="Tabata S."/>
        </authorList>
    </citation>
    <scope>NUCLEOTIDE SEQUENCE [LARGE SCALE GENOMIC DNA]</scope>
    <source>
        <strain evidence="2">ATCC 29082 / PCC 7421</strain>
    </source>
</reference>
<dbReference type="EnsemblBacteria" id="BAC88195">
    <property type="protein sequence ID" value="BAC88195"/>
    <property type="gene ID" value="BAC88195"/>
</dbReference>
<dbReference type="NCBIfam" id="TIGR01549">
    <property type="entry name" value="HAD-SF-IA-v1"/>
    <property type="match status" value="1"/>
</dbReference>
<dbReference type="GO" id="GO:0006281">
    <property type="term" value="P:DNA repair"/>
    <property type="evidence" value="ECO:0000318"/>
    <property type="project" value="GO_Central"/>
</dbReference>
<dbReference type="Gene3D" id="3.40.50.1000">
    <property type="entry name" value="HAD superfamily/HAD-like"/>
    <property type="match status" value="1"/>
</dbReference>
<dbReference type="KEGG" id="gvi:gll0254"/>
<dbReference type="Gene3D" id="1.10.150.240">
    <property type="entry name" value="Putative phosphatase, domain 2"/>
    <property type="match status" value="1"/>
</dbReference>
<dbReference type="PANTHER" id="PTHR43434:SF1">
    <property type="entry name" value="PHOSPHOGLYCOLATE PHOSPHATASE"/>
    <property type="match status" value="1"/>
</dbReference>
<reference evidence="1 2" key="1">
    <citation type="journal article" date="2003" name="DNA Res.">
        <title>Complete genome structure of Gloeobacter violaceus PCC 7421, a cyanobacterium that lacks thylakoids.</title>
        <authorList>
            <person name="Nakamura Y."/>
            <person name="Kaneko T."/>
            <person name="Sato S."/>
            <person name="Mimuro M."/>
            <person name="Miyashita H."/>
            <person name="Tsuchiya T."/>
            <person name="Sasamoto S."/>
            <person name="Watanabe A."/>
            <person name="Kawashima K."/>
            <person name="Kishida Y."/>
            <person name="Kiyokawa C."/>
            <person name="Kohara M."/>
            <person name="Matsumoto M."/>
            <person name="Matsuno A."/>
            <person name="Nakazaki N."/>
            <person name="Shimpo S."/>
            <person name="Takeuchi C."/>
            <person name="Yamada M."/>
            <person name="Tabata S."/>
        </authorList>
    </citation>
    <scope>NUCLEOTIDE SEQUENCE [LARGE SCALE GENOMIC DNA]</scope>
    <source>
        <strain evidence="2">ATCC 29082 / PCC 7421</strain>
    </source>
</reference>
<dbReference type="InterPro" id="IPR041492">
    <property type="entry name" value="HAD_2"/>
</dbReference>
<dbReference type="SUPFAM" id="SSF56784">
    <property type="entry name" value="HAD-like"/>
    <property type="match status" value="1"/>
</dbReference>
<dbReference type="InterPro" id="IPR006439">
    <property type="entry name" value="HAD-SF_hydro_IA"/>
</dbReference>
<dbReference type="AlphaFoldDB" id="Q7NP04"/>
<dbReference type="NCBIfam" id="TIGR01509">
    <property type="entry name" value="HAD-SF-IA-v3"/>
    <property type="match status" value="1"/>
</dbReference>
<organism evidence="1 2">
    <name type="scientific">Gloeobacter violaceus (strain ATCC 29082 / PCC 7421)</name>
    <dbReference type="NCBI Taxonomy" id="251221"/>
    <lineage>
        <taxon>Bacteria</taxon>
        <taxon>Bacillati</taxon>
        <taxon>Cyanobacteriota</taxon>
        <taxon>Cyanophyceae</taxon>
        <taxon>Gloeobacterales</taxon>
        <taxon>Gloeobacteraceae</taxon>
        <taxon>Gloeobacter</taxon>
    </lineage>
</organism>
<evidence type="ECO:0000313" key="1">
    <source>
        <dbReference type="EMBL" id="BAC88195.1"/>
    </source>
</evidence>
<proteinExistence type="predicted"/>